<accession>A0ABR1BBB7</accession>
<gene>
    <name evidence="1" type="ORF">RUM44_012323</name>
</gene>
<comment type="caution">
    <text evidence="1">The sequence shown here is derived from an EMBL/GenBank/DDBJ whole genome shotgun (WGS) entry which is preliminary data.</text>
</comment>
<proteinExistence type="predicted"/>
<organism evidence="1 2">
    <name type="scientific">Polyplax serrata</name>
    <name type="common">Common mouse louse</name>
    <dbReference type="NCBI Taxonomy" id="468196"/>
    <lineage>
        <taxon>Eukaryota</taxon>
        <taxon>Metazoa</taxon>
        <taxon>Ecdysozoa</taxon>
        <taxon>Arthropoda</taxon>
        <taxon>Hexapoda</taxon>
        <taxon>Insecta</taxon>
        <taxon>Pterygota</taxon>
        <taxon>Neoptera</taxon>
        <taxon>Paraneoptera</taxon>
        <taxon>Psocodea</taxon>
        <taxon>Troctomorpha</taxon>
        <taxon>Phthiraptera</taxon>
        <taxon>Anoplura</taxon>
        <taxon>Polyplacidae</taxon>
        <taxon>Polyplax</taxon>
    </lineage>
</organism>
<name>A0ABR1BBB7_POLSC</name>
<reference evidence="1 2" key="1">
    <citation type="submission" date="2023-09" db="EMBL/GenBank/DDBJ databases">
        <title>Genomes of two closely related lineages of the louse Polyplax serrata with different host specificities.</title>
        <authorList>
            <person name="Martinu J."/>
            <person name="Tarabai H."/>
            <person name="Stefka J."/>
            <person name="Hypsa V."/>
        </authorList>
    </citation>
    <scope>NUCLEOTIDE SEQUENCE [LARGE SCALE GENOMIC DNA]</scope>
    <source>
        <strain evidence="1">98ZLc_SE</strain>
    </source>
</reference>
<protein>
    <submittedName>
        <fullName evidence="1">Uncharacterized protein</fullName>
    </submittedName>
</protein>
<sequence length="149" mass="16639">MQAFRNFINNNPEAIENALDRSFRPSSSARTRGEQELLLKFVKKGTERLREREKREKTQEKGQRDDFLNFISSVCVSPLPKGAAAAPAAAATVVLASVNITAGRKKKCCKPPTDFSVFVSFITKHKITSDETIKVLPLKLEMLVTTKKD</sequence>
<evidence type="ECO:0000313" key="2">
    <source>
        <dbReference type="Proteomes" id="UP001359485"/>
    </source>
</evidence>
<evidence type="ECO:0000313" key="1">
    <source>
        <dbReference type="EMBL" id="KAK6640627.1"/>
    </source>
</evidence>
<dbReference type="Proteomes" id="UP001359485">
    <property type="component" value="Unassembled WGS sequence"/>
</dbReference>
<keyword evidence="2" id="KW-1185">Reference proteome</keyword>
<dbReference type="EMBL" id="JAWJWF010000001">
    <property type="protein sequence ID" value="KAK6640627.1"/>
    <property type="molecule type" value="Genomic_DNA"/>
</dbReference>